<dbReference type="Pfam" id="PF00877">
    <property type="entry name" value="NLPC_P60"/>
    <property type="match status" value="1"/>
</dbReference>
<dbReference type="PROSITE" id="PS51935">
    <property type="entry name" value="NLPC_P60"/>
    <property type="match status" value="1"/>
</dbReference>
<dbReference type="STRING" id="576131.SAMN05444486_103294"/>
<reference evidence="6 7" key="1">
    <citation type="submission" date="2016-10" db="EMBL/GenBank/DDBJ databases">
        <authorList>
            <person name="de Groot N.N."/>
        </authorList>
    </citation>
    <scope>NUCLEOTIDE SEQUENCE [LARGE SCALE GENOMIC DNA]</scope>
    <source>
        <strain evidence="6 7">DSM 24677</strain>
    </source>
</reference>
<name>A0A1H3M189_9RHOB</name>
<dbReference type="GeneID" id="78125244"/>
<dbReference type="InterPro" id="IPR051794">
    <property type="entry name" value="PG_Endopeptidase_C40"/>
</dbReference>
<dbReference type="RefSeq" id="WP_089892446.1">
    <property type="nucleotide sequence ID" value="NZ_CALJFH010000027.1"/>
</dbReference>
<dbReference type="PANTHER" id="PTHR47359:SF3">
    <property type="entry name" value="NLP_P60 DOMAIN-CONTAINING PROTEIN-RELATED"/>
    <property type="match status" value="1"/>
</dbReference>
<evidence type="ECO:0000256" key="4">
    <source>
        <dbReference type="ARBA" id="ARBA00022807"/>
    </source>
</evidence>
<dbReference type="InterPro" id="IPR038765">
    <property type="entry name" value="Papain-like_cys_pep_sf"/>
</dbReference>
<dbReference type="SUPFAM" id="SSF54001">
    <property type="entry name" value="Cysteine proteinases"/>
    <property type="match status" value="1"/>
</dbReference>
<dbReference type="Pfam" id="PF18348">
    <property type="entry name" value="SH3_16"/>
    <property type="match status" value="1"/>
</dbReference>
<dbReference type="Proteomes" id="UP000199026">
    <property type="component" value="Unassembled WGS sequence"/>
</dbReference>
<dbReference type="InterPro" id="IPR041382">
    <property type="entry name" value="SH3_16"/>
</dbReference>
<dbReference type="GO" id="GO:0006508">
    <property type="term" value="P:proteolysis"/>
    <property type="evidence" value="ECO:0007669"/>
    <property type="project" value="UniProtKB-KW"/>
</dbReference>
<comment type="similarity">
    <text evidence="1">Belongs to the peptidase C40 family.</text>
</comment>
<feature type="domain" description="NlpC/P60" evidence="5">
    <location>
        <begin position="150"/>
        <end position="274"/>
    </location>
</feature>
<dbReference type="GO" id="GO:0008234">
    <property type="term" value="F:cysteine-type peptidase activity"/>
    <property type="evidence" value="ECO:0007669"/>
    <property type="project" value="UniProtKB-KW"/>
</dbReference>
<accession>A0A1H3M189</accession>
<sequence length="277" mass="29942">MSDRRTTPNNGRVAAAHLQGQVEAEKFVEGQRKQVMLPVVDLLRAPDGKRDRQLLAGQAVTVLEELDGWAYVVSALDGYVGYVREASLGAVRDATHVVSARATHIYTQADMKSADRASLSMGSRLRVLREQESFAKVPEGFVPLVHLSGMEPENDPVTVAERLLGTPYLWGGNSAFGIDCSGLVQAGCSACGIACGGDSDMQEAALGETLAEDAPLRRGDLLFWKGHVAWVVDSETLLHANAYHMAVAYEPILAAIERIEEQGDGAVTARKRLKERT</sequence>
<evidence type="ECO:0000256" key="1">
    <source>
        <dbReference type="ARBA" id="ARBA00007074"/>
    </source>
</evidence>
<dbReference type="Gene3D" id="2.30.30.40">
    <property type="entry name" value="SH3 Domains"/>
    <property type="match status" value="1"/>
</dbReference>
<organism evidence="6 7">
    <name type="scientific">Lentibacter algarum</name>
    <dbReference type="NCBI Taxonomy" id="576131"/>
    <lineage>
        <taxon>Bacteria</taxon>
        <taxon>Pseudomonadati</taxon>
        <taxon>Pseudomonadota</taxon>
        <taxon>Alphaproteobacteria</taxon>
        <taxon>Rhodobacterales</taxon>
        <taxon>Roseobacteraceae</taxon>
        <taxon>Lentibacter</taxon>
    </lineage>
</organism>
<keyword evidence="2" id="KW-0645">Protease</keyword>
<evidence type="ECO:0000256" key="2">
    <source>
        <dbReference type="ARBA" id="ARBA00022670"/>
    </source>
</evidence>
<dbReference type="AlphaFoldDB" id="A0A1H3M189"/>
<dbReference type="EMBL" id="FNPR01000003">
    <property type="protein sequence ID" value="SDY70028.1"/>
    <property type="molecule type" value="Genomic_DNA"/>
</dbReference>
<evidence type="ECO:0000259" key="5">
    <source>
        <dbReference type="PROSITE" id="PS51935"/>
    </source>
</evidence>
<keyword evidence="7" id="KW-1185">Reference proteome</keyword>
<evidence type="ECO:0000313" key="6">
    <source>
        <dbReference type="EMBL" id="SDY70028.1"/>
    </source>
</evidence>
<protein>
    <submittedName>
        <fullName evidence="6">NlpC/P60 family protein</fullName>
    </submittedName>
</protein>
<dbReference type="Gene3D" id="3.90.1720.10">
    <property type="entry name" value="endopeptidase domain like (from Nostoc punctiforme)"/>
    <property type="match status" value="1"/>
</dbReference>
<evidence type="ECO:0000313" key="7">
    <source>
        <dbReference type="Proteomes" id="UP000199026"/>
    </source>
</evidence>
<gene>
    <name evidence="6" type="ORF">SAMN05444486_103294</name>
</gene>
<keyword evidence="4" id="KW-0788">Thiol protease</keyword>
<dbReference type="PANTHER" id="PTHR47359">
    <property type="entry name" value="PEPTIDOGLYCAN DL-ENDOPEPTIDASE CWLO"/>
    <property type="match status" value="1"/>
</dbReference>
<dbReference type="OrthoDB" id="9813368at2"/>
<evidence type="ECO:0000256" key="3">
    <source>
        <dbReference type="ARBA" id="ARBA00022801"/>
    </source>
</evidence>
<dbReference type="InterPro" id="IPR000064">
    <property type="entry name" value="NLP_P60_dom"/>
</dbReference>
<proteinExistence type="inferred from homology"/>
<keyword evidence="3" id="KW-0378">Hydrolase</keyword>